<sequence>MVIWLSSFKKKGGRQLVIFVYTKERKKRGKFIIILQALYLYIKCTVEIAFILRHCSSFNGKSF</sequence>
<dbReference type="AlphaFoldDB" id="A0A1X2I312"/>
<organism evidence="2 3">
    <name type="scientific">Absidia repens</name>
    <dbReference type="NCBI Taxonomy" id="90262"/>
    <lineage>
        <taxon>Eukaryota</taxon>
        <taxon>Fungi</taxon>
        <taxon>Fungi incertae sedis</taxon>
        <taxon>Mucoromycota</taxon>
        <taxon>Mucoromycotina</taxon>
        <taxon>Mucoromycetes</taxon>
        <taxon>Mucorales</taxon>
        <taxon>Cunninghamellaceae</taxon>
        <taxon>Absidia</taxon>
    </lineage>
</organism>
<keyword evidence="3" id="KW-1185">Reference proteome</keyword>
<dbReference type="Proteomes" id="UP000193560">
    <property type="component" value="Unassembled WGS sequence"/>
</dbReference>
<evidence type="ECO:0000313" key="3">
    <source>
        <dbReference type="Proteomes" id="UP000193560"/>
    </source>
</evidence>
<evidence type="ECO:0000256" key="1">
    <source>
        <dbReference type="SAM" id="Phobius"/>
    </source>
</evidence>
<dbReference type="EMBL" id="MCGE01000031">
    <property type="protein sequence ID" value="ORZ08332.1"/>
    <property type="molecule type" value="Genomic_DNA"/>
</dbReference>
<proteinExistence type="predicted"/>
<gene>
    <name evidence="2" type="ORF">BCR42DRAFT_424902</name>
</gene>
<protein>
    <submittedName>
        <fullName evidence="2">Uncharacterized protein</fullName>
    </submittedName>
</protein>
<evidence type="ECO:0000313" key="2">
    <source>
        <dbReference type="EMBL" id="ORZ08332.1"/>
    </source>
</evidence>
<keyword evidence="1" id="KW-0812">Transmembrane</keyword>
<keyword evidence="1" id="KW-0472">Membrane</keyword>
<comment type="caution">
    <text evidence="2">The sequence shown here is derived from an EMBL/GenBank/DDBJ whole genome shotgun (WGS) entry which is preliminary data.</text>
</comment>
<accession>A0A1X2I312</accession>
<feature type="transmembrane region" description="Helical" evidence="1">
    <location>
        <begin position="31"/>
        <end position="52"/>
    </location>
</feature>
<reference evidence="2 3" key="1">
    <citation type="submission" date="2016-07" db="EMBL/GenBank/DDBJ databases">
        <title>Pervasive Adenine N6-methylation of Active Genes in Fungi.</title>
        <authorList>
            <consortium name="DOE Joint Genome Institute"/>
            <person name="Mondo S.J."/>
            <person name="Dannebaum R.O."/>
            <person name="Kuo R.C."/>
            <person name="Labutti K."/>
            <person name="Haridas S."/>
            <person name="Kuo A."/>
            <person name="Salamov A."/>
            <person name="Ahrendt S.R."/>
            <person name="Lipzen A."/>
            <person name="Sullivan W."/>
            <person name="Andreopoulos W.B."/>
            <person name="Clum A."/>
            <person name="Lindquist E."/>
            <person name="Daum C."/>
            <person name="Ramamoorthy G.K."/>
            <person name="Gryganskyi A."/>
            <person name="Culley D."/>
            <person name="Magnuson J.K."/>
            <person name="James T.Y."/>
            <person name="O'Malley M.A."/>
            <person name="Stajich J.E."/>
            <person name="Spatafora J.W."/>
            <person name="Visel A."/>
            <person name="Grigoriev I.V."/>
        </authorList>
    </citation>
    <scope>NUCLEOTIDE SEQUENCE [LARGE SCALE GENOMIC DNA]</scope>
    <source>
        <strain evidence="2 3">NRRL 1336</strain>
    </source>
</reference>
<name>A0A1X2I312_9FUNG</name>
<keyword evidence="1" id="KW-1133">Transmembrane helix</keyword>